<feature type="chain" id="PRO_5046767803" description="Cytochrome c domain-containing protein" evidence="1">
    <location>
        <begin position="20"/>
        <end position="125"/>
    </location>
</feature>
<accession>A0ABP8LA00</accession>
<dbReference type="Proteomes" id="UP001500552">
    <property type="component" value="Unassembled WGS sequence"/>
</dbReference>
<gene>
    <name evidence="2" type="ORF">GCM10023188_04540</name>
</gene>
<proteinExistence type="predicted"/>
<dbReference type="PANTHER" id="PTHR35889">
    <property type="entry name" value="CYCLOINULO-OLIGOSACCHARIDE FRUCTANOTRANSFERASE-RELATED"/>
    <property type="match status" value="1"/>
</dbReference>
<protein>
    <recommendedName>
        <fullName evidence="4">Cytochrome c domain-containing protein</fullName>
    </recommendedName>
</protein>
<dbReference type="PROSITE" id="PS51257">
    <property type="entry name" value="PROKAR_LIPOPROTEIN"/>
    <property type="match status" value="1"/>
</dbReference>
<evidence type="ECO:0000313" key="3">
    <source>
        <dbReference type="Proteomes" id="UP001500552"/>
    </source>
</evidence>
<reference evidence="3" key="1">
    <citation type="journal article" date="2019" name="Int. J. Syst. Evol. Microbiol.">
        <title>The Global Catalogue of Microorganisms (GCM) 10K type strain sequencing project: providing services to taxonomists for standard genome sequencing and annotation.</title>
        <authorList>
            <consortium name="The Broad Institute Genomics Platform"/>
            <consortium name="The Broad Institute Genome Sequencing Center for Infectious Disease"/>
            <person name="Wu L."/>
            <person name="Ma J."/>
        </authorList>
    </citation>
    <scope>NUCLEOTIDE SEQUENCE [LARGE SCALE GENOMIC DNA]</scope>
    <source>
        <strain evidence="3">JCM 17926</strain>
    </source>
</reference>
<organism evidence="2 3">
    <name type="scientific">Pontibacter saemangeumensis</name>
    <dbReference type="NCBI Taxonomy" id="1084525"/>
    <lineage>
        <taxon>Bacteria</taxon>
        <taxon>Pseudomonadati</taxon>
        <taxon>Bacteroidota</taxon>
        <taxon>Cytophagia</taxon>
        <taxon>Cytophagales</taxon>
        <taxon>Hymenobacteraceae</taxon>
        <taxon>Pontibacter</taxon>
    </lineage>
</organism>
<comment type="caution">
    <text evidence="2">The sequence shown here is derived from an EMBL/GenBank/DDBJ whole genome shotgun (WGS) entry which is preliminary data.</text>
</comment>
<dbReference type="EMBL" id="BAABHC010000002">
    <property type="protein sequence ID" value="GAA4424568.1"/>
    <property type="molecule type" value="Genomic_DNA"/>
</dbReference>
<dbReference type="SUPFAM" id="SSF46626">
    <property type="entry name" value="Cytochrome c"/>
    <property type="match status" value="1"/>
</dbReference>
<evidence type="ECO:0000313" key="2">
    <source>
        <dbReference type="EMBL" id="GAA4424568.1"/>
    </source>
</evidence>
<keyword evidence="3" id="KW-1185">Reference proteome</keyword>
<name>A0ABP8LA00_9BACT</name>
<feature type="signal peptide" evidence="1">
    <location>
        <begin position="1"/>
        <end position="19"/>
    </location>
</feature>
<evidence type="ECO:0008006" key="4">
    <source>
        <dbReference type="Google" id="ProtNLM"/>
    </source>
</evidence>
<keyword evidence="1" id="KW-0732">Signal</keyword>
<evidence type="ECO:0000256" key="1">
    <source>
        <dbReference type="SAM" id="SignalP"/>
    </source>
</evidence>
<sequence length="125" mass="13098">MTRYSVSSLSIFVFLLSLAAACTSDNEEDDTPQPQQCNTENVTFASTVAPILSANCYSCHSTSVATAGIVLDTHAGVKKQADNGTLVGAITHAAGYTPMPQGAAKLSDCNISKIKKWVEDGAKNN</sequence>
<dbReference type="PANTHER" id="PTHR35889:SF3">
    <property type="entry name" value="F-BOX DOMAIN-CONTAINING PROTEIN"/>
    <property type="match status" value="1"/>
</dbReference>
<dbReference type="RefSeq" id="WP_345156526.1">
    <property type="nucleotide sequence ID" value="NZ_BAABHC010000002.1"/>
</dbReference>
<dbReference type="InterPro" id="IPR036909">
    <property type="entry name" value="Cyt_c-like_dom_sf"/>
</dbReference>
<dbReference type="Gene3D" id="1.10.760.10">
    <property type="entry name" value="Cytochrome c-like domain"/>
    <property type="match status" value="1"/>
</dbReference>